<dbReference type="SUPFAM" id="SSF48498">
    <property type="entry name" value="Tetracyclin repressor-like, C-terminal domain"/>
    <property type="match status" value="1"/>
</dbReference>
<proteinExistence type="predicted"/>
<evidence type="ECO:0000259" key="3">
    <source>
        <dbReference type="PROSITE" id="PS50977"/>
    </source>
</evidence>
<evidence type="ECO:0000313" key="6">
    <source>
        <dbReference type="Proteomes" id="UP000323502"/>
    </source>
</evidence>
<protein>
    <submittedName>
        <fullName evidence="5">Regulatory protein, tetR family</fullName>
    </submittedName>
    <submittedName>
        <fullName evidence="4">TetR family transcriptional regulator</fullName>
    </submittedName>
</protein>
<dbReference type="GO" id="GO:0003677">
    <property type="term" value="F:DNA binding"/>
    <property type="evidence" value="ECO:0007669"/>
    <property type="project" value="UniProtKB-UniRule"/>
</dbReference>
<dbReference type="PROSITE" id="PS50977">
    <property type="entry name" value="HTH_TETR_2"/>
    <property type="match status" value="1"/>
</dbReference>
<evidence type="ECO:0000313" key="4">
    <source>
        <dbReference type="EMBL" id="MWC45469.1"/>
    </source>
</evidence>
<dbReference type="InterPro" id="IPR036271">
    <property type="entry name" value="Tet_transcr_reg_TetR-rel_C_sf"/>
</dbReference>
<dbReference type="RefSeq" id="WP_149683487.1">
    <property type="nucleotide sequence ID" value="NZ_FNBI01000011.1"/>
</dbReference>
<feature type="DNA-binding region" description="H-T-H motif" evidence="2">
    <location>
        <begin position="28"/>
        <end position="47"/>
    </location>
</feature>
<dbReference type="EMBL" id="WSUT01000006">
    <property type="protein sequence ID" value="MWC45469.1"/>
    <property type="molecule type" value="Genomic_DNA"/>
</dbReference>
<dbReference type="Proteomes" id="UP000436801">
    <property type="component" value="Unassembled WGS sequence"/>
</dbReference>
<accession>A0A1G7RG99</accession>
<feature type="domain" description="HTH tetR-type" evidence="3">
    <location>
        <begin position="6"/>
        <end position="65"/>
    </location>
</feature>
<dbReference type="Gene3D" id="1.10.357.10">
    <property type="entry name" value="Tetracycline Repressor, domain 2"/>
    <property type="match status" value="1"/>
</dbReference>
<dbReference type="Pfam" id="PF00440">
    <property type="entry name" value="TetR_N"/>
    <property type="match status" value="1"/>
</dbReference>
<name>A0A1G7RG99_9SPHN</name>
<evidence type="ECO:0000256" key="1">
    <source>
        <dbReference type="ARBA" id="ARBA00023125"/>
    </source>
</evidence>
<gene>
    <name evidence="4" type="ORF">GQR91_17790</name>
    <name evidence="5" type="ORF">SAMN05216557_11173</name>
</gene>
<dbReference type="AlphaFoldDB" id="A0A1G7RG99"/>
<keyword evidence="6" id="KW-1185">Reference proteome</keyword>
<dbReference type="Proteomes" id="UP000323502">
    <property type="component" value="Unassembled WGS sequence"/>
</dbReference>
<evidence type="ECO:0000256" key="2">
    <source>
        <dbReference type="PROSITE-ProRule" id="PRU00335"/>
    </source>
</evidence>
<dbReference type="OrthoDB" id="9795011at2"/>
<evidence type="ECO:0000313" key="5">
    <source>
        <dbReference type="EMBL" id="SDG09771.1"/>
    </source>
</evidence>
<sequence>MRRDAETNYLRLLHAGRLAMQEAGGTASIEAICATAGVTRATFYRHFPDRAKLHIAVLDLELEEMAKALAVPDIAPLAFLRMLTDMTTIYDRYLLAMPELPEYAEAESNGDKIIAVIAPSLERAQALGLIRQDVTGYDVMVACRMAGSDWRLDRQASQKDALEHRLSLILKGLAGT</sequence>
<dbReference type="EMBL" id="FNBI01000011">
    <property type="protein sequence ID" value="SDG09771.1"/>
    <property type="molecule type" value="Genomic_DNA"/>
</dbReference>
<reference evidence="4 7" key="2">
    <citation type="submission" date="2019-12" db="EMBL/GenBank/DDBJ databases">
        <authorList>
            <person name="Zheng J."/>
        </authorList>
    </citation>
    <scope>NUCLEOTIDE SEQUENCE [LARGE SCALE GENOMIC DNA]</scope>
    <source>
        <strain evidence="4 7">DSM 27347</strain>
    </source>
</reference>
<dbReference type="InterPro" id="IPR009057">
    <property type="entry name" value="Homeodomain-like_sf"/>
</dbReference>
<keyword evidence="1 2" id="KW-0238">DNA-binding</keyword>
<reference evidence="5 6" key="1">
    <citation type="submission" date="2016-10" db="EMBL/GenBank/DDBJ databases">
        <authorList>
            <person name="Varghese N."/>
            <person name="Submissions S."/>
        </authorList>
    </citation>
    <scope>NUCLEOTIDE SEQUENCE [LARGE SCALE GENOMIC DNA]</scope>
    <source>
        <strain evidence="5 6">S7-754</strain>
    </source>
</reference>
<evidence type="ECO:0000313" key="7">
    <source>
        <dbReference type="Proteomes" id="UP000436801"/>
    </source>
</evidence>
<organism evidence="5 6">
    <name type="scientific">Sphingomonas carotinifaciens</name>
    <dbReference type="NCBI Taxonomy" id="1166323"/>
    <lineage>
        <taxon>Bacteria</taxon>
        <taxon>Pseudomonadati</taxon>
        <taxon>Pseudomonadota</taxon>
        <taxon>Alphaproteobacteria</taxon>
        <taxon>Sphingomonadales</taxon>
        <taxon>Sphingomonadaceae</taxon>
        <taxon>Sphingomonas</taxon>
    </lineage>
</organism>
<dbReference type="SUPFAM" id="SSF46689">
    <property type="entry name" value="Homeodomain-like"/>
    <property type="match status" value="1"/>
</dbReference>
<dbReference type="InterPro" id="IPR001647">
    <property type="entry name" value="HTH_TetR"/>
</dbReference>